<dbReference type="InterPro" id="IPR013798">
    <property type="entry name" value="Indole-3-glycerol_P_synth_dom"/>
</dbReference>
<evidence type="ECO:0000256" key="5">
    <source>
        <dbReference type="ARBA" id="ARBA00022793"/>
    </source>
</evidence>
<comment type="caution">
    <text evidence="11">The sequence shown here is derived from an EMBL/GenBank/DDBJ whole genome shotgun (WGS) entry which is preliminary data.</text>
</comment>
<dbReference type="GO" id="GO:0000162">
    <property type="term" value="P:L-tryptophan biosynthetic process"/>
    <property type="evidence" value="ECO:0007669"/>
    <property type="project" value="UniProtKB-KW"/>
</dbReference>
<keyword evidence="4" id="KW-0028">Amino-acid biosynthesis</keyword>
<dbReference type="SUPFAM" id="SSF51366">
    <property type="entry name" value="Ribulose-phoshate binding barrel"/>
    <property type="match status" value="1"/>
</dbReference>
<evidence type="ECO:0000256" key="1">
    <source>
        <dbReference type="ARBA" id="ARBA00001633"/>
    </source>
</evidence>
<proteinExistence type="predicted"/>
<keyword evidence="12" id="KW-1185">Reference proteome</keyword>
<feature type="transmembrane region" description="Helical" evidence="9">
    <location>
        <begin position="171"/>
        <end position="192"/>
    </location>
</feature>
<dbReference type="InterPro" id="IPR013785">
    <property type="entry name" value="Aldolase_TIM"/>
</dbReference>
<dbReference type="InterPro" id="IPR011060">
    <property type="entry name" value="RibuloseP-bd_barrel"/>
</dbReference>
<name>A0A9D4VEG0_ADICA</name>
<dbReference type="OrthoDB" id="524799at2759"/>
<evidence type="ECO:0000256" key="6">
    <source>
        <dbReference type="ARBA" id="ARBA00022822"/>
    </source>
</evidence>
<evidence type="ECO:0000256" key="7">
    <source>
        <dbReference type="ARBA" id="ARBA00023141"/>
    </source>
</evidence>
<organism evidence="11 12">
    <name type="scientific">Adiantum capillus-veneris</name>
    <name type="common">Maidenhair fern</name>
    <dbReference type="NCBI Taxonomy" id="13818"/>
    <lineage>
        <taxon>Eukaryota</taxon>
        <taxon>Viridiplantae</taxon>
        <taxon>Streptophyta</taxon>
        <taxon>Embryophyta</taxon>
        <taxon>Tracheophyta</taxon>
        <taxon>Polypodiopsida</taxon>
        <taxon>Polypodiidae</taxon>
        <taxon>Polypodiales</taxon>
        <taxon>Pteridineae</taxon>
        <taxon>Pteridaceae</taxon>
        <taxon>Vittarioideae</taxon>
        <taxon>Adiantum</taxon>
    </lineage>
</organism>
<protein>
    <recommendedName>
        <fullName evidence="3">indole-3-glycerol-phosphate synthase</fullName>
        <ecNumber evidence="3">4.1.1.48</ecNumber>
    </recommendedName>
</protein>
<evidence type="ECO:0000256" key="8">
    <source>
        <dbReference type="ARBA" id="ARBA00023239"/>
    </source>
</evidence>
<comment type="catalytic activity">
    <reaction evidence="1">
        <text>1-(2-carboxyphenylamino)-1-deoxy-D-ribulose 5-phosphate + H(+) = (1S,2R)-1-C-(indol-3-yl)glycerol 3-phosphate + CO2 + H2O</text>
        <dbReference type="Rhea" id="RHEA:23476"/>
        <dbReference type="ChEBI" id="CHEBI:15377"/>
        <dbReference type="ChEBI" id="CHEBI:15378"/>
        <dbReference type="ChEBI" id="CHEBI:16526"/>
        <dbReference type="ChEBI" id="CHEBI:58613"/>
        <dbReference type="ChEBI" id="CHEBI:58866"/>
        <dbReference type="EC" id="4.1.1.48"/>
    </reaction>
</comment>
<evidence type="ECO:0000259" key="10">
    <source>
        <dbReference type="Pfam" id="PF00218"/>
    </source>
</evidence>
<dbReference type="Pfam" id="PF00218">
    <property type="entry name" value="IGPS"/>
    <property type="match status" value="1"/>
</dbReference>
<evidence type="ECO:0000256" key="2">
    <source>
        <dbReference type="ARBA" id="ARBA00004696"/>
    </source>
</evidence>
<dbReference type="EMBL" id="JABFUD020000001">
    <property type="protein sequence ID" value="KAI5084767.1"/>
    <property type="molecule type" value="Genomic_DNA"/>
</dbReference>
<keyword evidence="8" id="KW-0456">Lyase</keyword>
<keyword evidence="9" id="KW-1133">Transmembrane helix</keyword>
<gene>
    <name evidence="11" type="ORF">GOP47_0000936</name>
</gene>
<keyword evidence="6" id="KW-0822">Tryptophan biosynthesis</keyword>
<dbReference type="Gene3D" id="3.20.20.70">
    <property type="entry name" value="Aldolase class I"/>
    <property type="match status" value="1"/>
</dbReference>
<dbReference type="GO" id="GO:0004425">
    <property type="term" value="F:indole-3-glycerol-phosphate synthase activity"/>
    <property type="evidence" value="ECO:0007669"/>
    <property type="project" value="UniProtKB-EC"/>
</dbReference>
<keyword evidence="5" id="KW-0210">Decarboxylase</keyword>
<keyword evidence="9" id="KW-0812">Transmembrane</keyword>
<dbReference type="AlphaFoldDB" id="A0A9D4VEG0"/>
<feature type="domain" description="Indole-3-glycerol phosphate synthase" evidence="10">
    <location>
        <begin position="1"/>
        <end position="91"/>
    </location>
</feature>
<reference evidence="11" key="1">
    <citation type="submission" date="2021-01" db="EMBL/GenBank/DDBJ databases">
        <title>Adiantum capillus-veneris genome.</title>
        <authorList>
            <person name="Fang Y."/>
            <person name="Liao Q."/>
        </authorList>
    </citation>
    <scope>NUCLEOTIDE SEQUENCE</scope>
    <source>
        <strain evidence="11">H3</strain>
        <tissue evidence="11">Leaf</tissue>
    </source>
</reference>
<comment type="pathway">
    <text evidence="2">Amino-acid biosynthesis; L-tryptophan biosynthesis; L-tryptophan from chorismate: step 4/5.</text>
</comment>
<dbReference type="InterPro" id="IPR045186">
    <property type="entry name" value="Indole-3-glycerol_P_synth"/>
</dbReference>
<keyword evidence="7" id="KW-0057">Aromatic amino acid biosynthesis</keyword>
<dbReference type="GO" id="GO:0004640">
    <property type="term" value="F:phosphoribosylanthranilate isomerase activity"/>
    <property type="evidence" value="ECO:0007669"/>
    <property type="project" value="TreeGrafter"/>
</dbReference>
<evidence type="ECO:0000256" key="9">
    <source>
        <dbReference type="SAM" id="Phobius"/>
    </source>
</evidence>
<dbReference type="PANTHER" id="PTHR22854">
    <property type="entry name" value="TRYPTOPHAN BIOSYNTHESIS PROTEIN"/>
    <property type="match status" value="1"/>
</dbReference>
<evidence type="ECO:0000256" key="3">
    <source>
        <dbReference type="ARBA" id="ARBA00012362"/>
    </source>
</evidence>
<sequence length="195" mass="21626">MEDLVDLVHNTRELDRVLGIDSIDLIGINNRDLEIFQVEINNTVELLKGERGRTVFERNILVVGESGLFTPQDIALLQNAGVEAVGVGGALPTYWALPRALRTPTYRLLTSQFLSNGFEISNNFTAFASPPPPSPASMEKIPFGFQRGVEACTTQALPNIFYMFLLGDESMSMNLLGAGYSMFYNSLLLYIVRRS</sequence>
<evidence type="ECO:0000313" key="12">
    <source>
        <dbReference type="Proteomes" id="UP000886520"/>
    </source>
</evidence>
<dbReference type="EC" id="4.1.1.48" evidence="3"/>
<keyword evidence="9" id="KW-0472">Membrane</keyword>
<evidence type="ECO:0000313" key="11">
    <source>
        <dbReference type="EMBL" id="KAI5084767.1"/>
    </source>
</evidence>
<accession>A0A9D4VEG0</accession>
<evidence type="ECO:0000256" key="4">
    <source>
        <dbReference type="ARBA" id="ARBA00022605"/>
    </source>
</evidence>
<dbReference type="PANTHER" id="PTHR22854:SF2">
    <property type="entry name" value="INDOLE-3-GLYCEROL-PHOSPHATE SYNTHASE"/>
    <property type="match status" value="1"/>
</dbReference>
<dbReference type="Proteomes" id="UP000886520">
    <property type="component" value="Chromosome 1"/>
</dbReference>